<dbReference type="InterPro" id="IPR014284">
    <property type="entry name" value="RNA_pol_sigma-70_dom"/>
</dbReference>
<evidence type="ECO:0000256" key="4">
    <source>
        <dbReference type="ARBA" id="ARBA00023163"/>
    </source>
</evidence>
<evidence type="ECO:0000313" key="8">
    <source>
        <dbReference type="EMBL" id="MBD3914780.1"/>
    </source>
</evidence>
<evidence type="ECO:0000313" key="9">
    <source>
        <dbReference type="Proteomes" id="UP000649289"/>
    </source>
</evidence>
<dbReference type="PANTHER" id="PTHR30385:SF4">
    <property type="entry name" value="RNA POLYMERASE SIGMA-E FACTOR"/>
    <property type="match status" value="1"/>
</dbReference>
<evidence type="ECO:0000256" key="2">
    <source>
        <dbReference type="ARBA" id="ARBA00023082"/>
    </source>
</evidence>
<dbReference type="Pfam" id="PF04545">
    <property type="entry name" value="Sigma70_r4"/>
    <property type="match status" value="1"/>
</dbReference>
<dbReference type="Pfam" id="PF04539">
    <property type="entry name" value="Sigma70_r3"/>
    <property type="match status" value="1"/>
</dbReference>
<evidence type="ECO:0000259" key="6">
    <source>
        <dbReference type="Pfam" id="PF04539"/>
    </source>
</evidence>
<dbReference type="InterPro" id="IPR007624">
    <property type="entry name" value="RNA_pol_sigma70_r3"/>
</dbReference>
<sequence length="189" mass="20537">MATLTIVPQDRDQQVADRTRSASDGRAQQTVALVATLRESQDTVPDLQARIRAVETSLRASLGRSPRPSELAEHLHVPLPEVVEALGAHGCFRTSVIDGIVGDGSTTVADLLGWDDGELASLEARLVLGTVLSRLSERDRRILSRRHVDERTQRELADGVGLTQAQVSRILHGILHRLRRELAGPTPAA</sequence>
<gene>
    <name evidence="8" type="ORF">IEZ25_09155</name>
</gene>
<dbReference type="NCBIfam" id="TIGR02937">
    <property type="entry name" value="sigma70-ECF"/>
    <property type="match status" value="1"/>
</dbReference>
<dbReference type="SUPFAM" id="SSF88659">
    <property type="entry name" value="Sigma3 and sigma4 domains of RNA polymerase sigma factors"/>
    <property type="match status" value="2"/>
</dbReference>
<keyword evidence="9" id="KW-1185">Reference proteome</keyword>
<keyword evidence="1" id="KW-0805">Transcription regulation</keyword>
<feature type="domain" description="RNA polymerase sigma-70 region 4" evidence="7">
    <location>
        <begin position="131"/>
        <end position="179"/>
    </location>
</feature>
<evidence type="ECO:0000256" key="3">
    <source>
        <dbReference type="ARBA" id="ARBA00023125"/>
    </source>
</evidence>
<dbReference type="Proteomes" id="UP000649289">
    <property type="component" value="Unassembled WGS sequence"/>
</dbReference>
<feature type="compositionally biased region" description="Basic and acidic residues" evidence="5">
    <location>
        <begin position="9"/>
        <end position="23"/>
    </location>
</feature>
<feature type="domain" description="RNA polymerase sigma-70 region 3" evidence="6">
    <location>
        <begin position="50"/>
        <end position="88"/>
    </location>
</feature>
<evidence type="ECO:0000259" key="7">
    <source>
        <dbReference type="Pfam" id="PF04545"/>
    </source>
</evidence>
<dbReference type="PANTHER" id="PTHR30385">
    <property type="entry name" value="SIGMA FACTOR F FLAGELLAR"/>
    <property type="match status" value="1"/>
</dbReference>
<name>A0ABR8MFC4_9ACTN</name>
<organism evidence="8 9">
    <name type="scientific">Nocardioides hwasunensis</name>
    <dbReference type="NCBI Taxonomy" id="397258"/>
    <lineage>
        <taxon>Bacteria</taxon>
        <taxon>Bacillati</taxon>
        <taxon>Actinomycetota</taxon>
        <taxon>Actinomycetes</taxon>
        <taxon>Propionibacteriales</taxon>
        <taxon>Nocardioidaceae</taxon>
        <taxon>Nocardioides</taxon>
    </lineage>
</organism>
<keyword evidence="2" id="KW-0731">Sigma factor</keyword>
<dbReference type="Gene3D" id="1.20.140.160">
    <property type="match status" value="1"/>
</dbReference>
<proteinExistence type="predicted"/>
<keyword evidence="4" id="KW-0804">Transcription</keyword>
<dbReference type="EMBL" id="JACXYY010000003">
    <property type="protein sequence ID" value="MBD3914780.1"/>
    <property type="molecule type" value="Genomic_DNA"/>
</dbReference>
<keyword evidence="3" id="KW-0238">DNA-binding</keyword>
<comment type="caution">
    <text evidence="8">The sequence shown here is derived from an EMBL/GenBank/DDBJ whole genome shotgun (WGS) entry which is preliminary data.</text>
</comment>
<dbReference type="InterPro" id="IPR007630">
    <property type="entry name" value="RNA_pol_sigma70_r4"/>
</dbReference>
<protein>
    <submittedName>
        <fullName evidence="8">Sigma-70 family RNA polymerase sigma factor</fullName>
    </submittedName>
</protein>
<evidence type="ECO:0000256" key="1">
    <source>
        <dbReference type="ARBA" id="ARBA00023015"/>
    </source>
</evidence>
<evidence type="ECO:0000256" key="5">
    <source>
        <dbReference type="SAM" id="MobiDB-lite"/>
    </source>
</evidence>
<dbReference type="RefSeq" id="WP_191199081.1">
    <property type="nucleotide sequence ID" value="NZ_BAAAPA010000004.1"/>
</dbReference>
<dbReference type="InterPro" id="IPR013324">
    <property type="entry name" value="RNA_pol_sigma_r3/r4-like"/>
</dbReference>
<accession>A0ABR8MFC4</accession>
<feature type="region of interest" description="Disordered" evidence="5">
    <location>
        <begin position="1"/>
        <end position="27"/>
    </location>
</feature>
<reference evidence="8 9" key="1">
    <citation type="submission" date="2020-09" db="EMBL/GenBank/DDBJ databases">
        <title>novel species in genus Nocardioides.</title>
        <authorList>
            <person name="Zhang G."/>
        </authorList>
    </citation>
    <scope>NUCLEOTIDE SEQUENCE [LARGE SCALE GENOMIC DNA]</scope>
    <source>
        <strain evidence="8 9">19197</strain>
    </source>
</reference>